<dbReference type="Proteomes" id="UP001422074">
    <property type="component" value="Unassembled WGS sequence"/>
</dbReference>
<dbReference type="RefSeq" id="WP_345886430.1">
    <property type="nucleotide sequence ID" value="NZ_JBDFRB010000019.1"/>
</dbReference>
<dbReference type="PANTHER" id="PTHR44688">
    <property type="entry name" value="DNA-BINDING TRANSCRIPTIONAL ACTIVATOR DEVR_DOSR"/>
    <property type="match status" value="1"/>
</dbReference>
<dbReference type="PROSITE" id="PS50043">
    <property type="entry name" value="HTH_LUXR_2"/>
    <property type="match status" value="1"/>
</dbReference>
<gene>
    <name evidence="5" type="ORF">ABCQ75_15050</name>
</gene>
<dbReference type="InterPro" id="IPR016032">
    <property type="entry name" value="Sig_transdc_resp-reg_C-effctor"/>
</dbReference>
<evidence type="ECO:0000313" key="5">
    <source>
        <dbReference type="EMBL" id="MEN2745845.1"/>
    </source>
</evidence>
<dbReference type="PRINTS" id="PR00038">
    <property type="entry name" value="HTHLUXR"/>
</dbReference>
<reference evidence="5 6" key="1">
    <citation type="submission" date="2024-05" db="EMBL/GenBank/DDBJ databases">
        <title>Sinomonas sp. nov., isolated from a waste landfill.</title>
        <authorList>
            <person name="Zhao Y."/>
        </authorList>
    </citation>
    <scope>NUCLEOTIDE SEQUENCE [LARGE SCALE GENOMIC DNA]</scope>
    <source>
        <strain evidence="5 6">CCTCC AB2014300</strain>
    </source>
</reference>
<sequence length="556" mass="58833">MDSRQAAIDAAREASLRSDWPAVRAALKDLPERDSLAAEDLEALVAALWWLGDVPASMAVGEQAFRRLDEQGKPREAGMTALRLSLQWGLRADIALHGAWLARAGRLLAPLPEGPEHGYLAYLRSSFELDGSADPARAESAAAQVRSLARRHRVEALDAFALVLEGSARVIRGHVDEGFSLLDESLLPVVAGAVDPVWGGDIYCSVIHLSHEIGDYARMRAWTDALGAWCAPLSESFMYNSITQLHGLQLLVAEGAWDQALARLEETSTTLLGAQSWTAAEGFAALGDVLRLRGRGTEAASAYARASAAGTEPQPGLAYLAADAGRLAEGLDSLRAELAAAPPVRRPQLLLAAVELGLAAGEREAAENWAGELDAAAHFYGTAGLLASAAHAAALVALGAARIPDAAAAARRAAGLYRSQGIRHGLARAHEILAAALEARGDGSTATRTEAEAERATAAAIYRRLGAEPDVRRLDRPRRHIAVGPLTQRETEVLRYLMGGAGNRDIASALVLSDRTVARHLANIYTKLGVASRTAASAWAHDAGLQPPAQNGPQRH</sequence>
<proteinExistence type="predicted"/>
<evidence type="ECO:0000313" key="6">
    <source>
        <dbReference type="Proteomes" id="UP001422074"/>
    </source>
</evidence>
<dbReference type="PANTHER" id="PTHR44688:SF16">
    <property type="entry name" value="DNA-BINDING TRANSCRIPTIONAL ACTIVATOR DEVR_DOSR"/>
    <property type="match status" value="1"/>
</dbReference>
<dbReference type="InterPro" id="IPR036388">
    <property type="entry name" value="WH-like_DNA-bd_sf"/>
</dbReference>
<dbReference type="Gene3D" id="1.10.10.10">
    <property type="entry name" value="Winged helix-like DNA-binding domain superfamily/Winged helix DNA-binding domain"/>
    <property type="match status" value="1"/>
</dbReference>
<dbReference type="EMBL" id="JBDFRB010000019">
    <property type="protein sequence ID" value="MEN2745845.1"/>
    <property type="molecule type" value="Genomic_DNA"/>
</dbReference>
<protein>
    <submittedName>
        <fullName evidence="5">Helix-turn-helix transcriptional regulator</fullName>
    </submittedName>
</protein>
<dbReference type="SMART" id="SM00421">
    <property type="entry name" value="HTH_LUXR"/>
    <property type="match status" value="1"/>
</dbReference>
<dbReference type="PROSITE" id="PS00622">
    <property type="entry name" value="HTH_LUXR_1"/>
    <property type="match status" value="1"/>
</dbReference>
<keyword evidence="2" id="KW-0238">DNA-binding</keyword>
<dbReference type="Pfam" id="PF00196">
    <property type="entry name" value="GerE"/>
    <property type="match status" value="1"/>
</dbReference>
<comment type="caution">
    <text evidence="5">The sequence shown here is derived from an EMBL/GenBank/DDBJ whole genome shotgun (WGS) entry which is preliminary data.</text>
</comment>
<dbReference type="InterPro" id="IPR000792">
    <property type="entry name" value="Tscrpt_reg_LuxR_C"/>
</dbReference>
<keyword evidence="3" id="KW-0804">Transcription</keyword>
<accession>A0ABU9X315</accession>
<feature type="domain" description="HTH luxR-type" evidence="4">
    <location>
        <begin position="479"/>
        <end position="544"/>
    </location>
</feature>
<evidence type="ECO:0000259" key="4">
    <source>
        <dbReference type="PROSITE" id="PS50043"/>
    </source>
</evidence>
<dbReference type="CDD" id="cd06170">
    <property type="entry name" value="LuxR_C_like"/>
    <property type="match status" value="1"/>
</dbReference>
<evidence type="ECO:0000256" key="3">
    <source>
        <dbReference type="ARBA" id="ARBA00023163"/>
    </source>
</evidence>
<name>A0ABU9X315_9MICC</name>
<dbReference type="SUPFAM" id="SSF46894">
    <property type="entry name" value="C-terminal effector domain of the bipartite response regulators"/>
    <property type="match status" value="1"/>
</dbReference>
<keyword evidence="6" id="KW-1185">Reference proteome</keyword>
<evidence type="ECO:0000256" key="1">
    <source>
        <dbReference type="ARBA" id="ARBA00023015"/>
    </source>
</evidence>
<keyword evidence="1" id="KW-0805">Transcription regulation</keyword>
<organism evidence="5 6">
    <name type="scientific">Sinomonas halotolerans</name>
    <dbReference type="NCBI Taxonomy" id="1644133"/>
    <lineage>
        <taxon>Bacteria</taxon>
        <taxon>Bacillati</taxon>
        <taxon>Actinomycetota</taxon>
        <taxon>Actinomycetes</taxon>
        <taxon>Micrococcales</taxon>
        <taxon>Micrococcaceae</taxon>
        <taxon>Sinomonas</taxon>
    </lineage>
</organism>
<evidence type="ECO:0000256" key="2">
    <source>
        <dbReference type="ARBA" id="ARBA00023125"/>
    </source>
</evidence>